<keyword evidence="1" id="KW-0812">Transmembrane</keyword>
<dbReference type="EMBL" id="CP096829">
    <property type="protein sequence ID" value="UPZ16606.1"/>
    <property type="molecule type" value="Genomic_DNA"/>
</dbReference>
<dbReference type="Proteomes" id="UP000829998">
    <property type="component" value="Chromosome"/>
</dbReference>
<feature type="signal peptide" evidence="2">
    <location>
        <begin position="1"/>
        <end position="18"/>
    </location>
</feature>
<protein>
    <submittedName>
        <fullName evidence="3">Uncharacterized protein</fullName>
    </submittedName>
</protein>
<keyword evidence="1" id="KW-0472">Membrane</keyword>
<keyword evidence="4" id="KW-1185">Reference proteome</keyword>
<dbReference type="RefSeq" id="WP_248728696.1">
    <property type="nucleotide sequence ID" value="NZ_CP096829.1"/>
</dbReference>
<evidence type="ECO:0000256" key="2">
    <source>
        <dbReference type="SAM" id="SignalP"/>
    </source>
</evidence>
<feature type="transmembrane region" description="Helical" evidence="1">
    <location>
        <begin position="77"/>
        <end position="97"/>
    </location>
</feature>
<organism evidence="3 4">
    <name type="scientific">Flavobacterium humidisoli</name>
    <dbReference type="NCBI Taxonomy" id="2937442"/>
    <lineage>
        <taxon>Bacteria</taxon>
        <taxon>Pseudomonadati</taxon>
        <taxon>Bacteroidota</taxon>
        <taxon>Flavobacteriia</taxon>
        <taxon>Flavobacteriales</taxon>
        <taxon>Flavobacteriaceae</taxon>
        <taxon>Flavobacterium</taxon>
    </lineage>
</organism>
<keyword evidence="2" id="KW-0732">Signal</keyword>
<evidence type="ECO:0000313" key="4">
    <source>
        <dbReference type="Proteomes" id="UP000829998"/>
    </source>
</evidence>
<keyword evidence="1" id="KW-1133">Transmembrane helix</keyword>
<reference evidence="3 4" key="1">
    <citation type="submission" date="2022-04" db="EMBL/GenBank/DDBJ databases">
        <authorList>
            <person name="Ra J.-S."/>
            <person name="Kim S.-B."/>
        </authorList>
    </citation>
    <scope>NUCLEOTIDE SEQUENCE [LARGE SCALE GENOMIC DNA]</scope>
    <source>
        <strain evidence="3 4">MMS21-Er5</strain>
    </source>
</reference>
<name>A0ABY4LXS8_9FLAO</name>
<evidence type="ECO:0000313" key="3">
    <source>
        <dbReference type="EMBL" id="UPZ16606.1"/>
    </source>
</evidence>
<gene>
    <name evidence="3" type="ORF">M0M44_04525</name>
</gene>
<proteinExistence type="predicted"/>
<evidence type="ECO:0000256" key="1">
    <source>
        <dbReference type="SAM" id="Phobius"/>
    </source>
</evidence>
<accession>A0ABY4LXS8</accession>
<feature type="chain" id="PRO_5046800328" evidence="2">
    <location>
        <begin position="19"/>
        <end position="258"/>
    </location>
</feature>
<sequence>MKKALLLLLIFFFTKSFSATPTKSDPINSDIKNQILILTKKNDSLAKRLDQIEKSDYKSVDVIEKVNDFYDKSWNRLIAFLGLAGSIILIVIPYIQIRTYDDKINAKTNELTSFTNRKVAELELKITNFHKEQFEQLRNEITLSQEELNKNINNEVEYLKALIFALRGMVSLNDKNYDMYFRQYTVALNLFIGLNKTSDIEGILKAINKSINRCIKQEIKITEHTKSQIDKLIVNLERDYYEIFPKMIDQLKTESAKL</sequence>